<keyword evidence="9" id="KW-0249">Electron transport</keyword>
<organism evidence="15 16">
    <name type="scientific">Protopolystoma xenopodis</name>
    <dbReference type="NCBI Taxonomy" id="117903"/>
    <lineage>
        <taxon>Eukaryota</taxon>
        <taxon>Metazoa</taxon>
        <taxon>Spiralia</taxon>
        <taxon>Lophotrochozoa</taxon>
        <taxon>Platyhelminthes</taxon>
        <taxon>Monogenea</taxon>
        <taxon>Polyopisthocotylea</taxon>
        <taxon>Polystomatidea</taxon>
        <taxon>Polystomatidae</taxon>
        <taxon>Protopolystoma</taxon>
    </lineage>
</organism>
<keyword evidence="6" id="KW-0813">Transport</keyword>
<proteinExistence type="inferred from homology"/>
<keyword evidence="16" id="KW-1185">Reference proteome</keyword>
<dbReference type="OrthoDB" id="10063829at2759"/>
<evidence type="ECO:0000256" key="13">
    <source>
        <dbReference type="ARBA" id="ARBA00030360"/>
    </source>
</evidence>
<evidence type="ECO:0000256" key="2">
    <source>
        <dbReference type="ARBA" id="ARBA00004443"/>
    </source>
</evidence>
<evidence type="ECO:0000313" key="15">
    <source>
        <dbReference type="EMBL" id="VEL36181.1"/>
    </source>
</evidence>
<keyword evidence="8" id="KW-0999">Mitochondrion inner membrane</keyword>
<dbReference type="PANTHER" id="PTHR12485:SF1">
    <property type="entry name" value="NADH DEHYDROGENASE [UBIQUINONE] 1 ALPHA SUBCOMPLEX SUBUNIT 7"/>
    <property type="match status" value="1"/>
</dbReference>
<evidence type="ECO:0000256" key="8">
    <source>
        <dbReference type="ARBA" id="ARBA00022792"/>
    </source>
</evidence>
<gene>
    <name evidence="15" type="ORF">PXEA_LOCUS29621</name>
</gene>
<name>A0A3S5CTR1_9PLAT</name>
<evidence type="ECO:0000256" key="9">
    <source>
        <dbReference type="ARBA" id="ARBA00022982"/>
    </source>
</evidence>
<evidence type="ECO:0000256" key="12">
    <source>
        <dbReference type="ARBA" id="ARBA00023136"/>
    </source>
</evidence>
<comment type="subunit">
    <text evidence="4">Complex I is composed of 45 different subunits.</text>
</comment>
<evidence type="ECO:0000256" key="4">
    <source>
        <dbReference type="ARBA" id="ARBA00011533"/>
    </source>
</evidence>
<evidence type="ECO:0000256" key="3">
    <source>
        <dbReference type="ARBA" id="ARBA00005482"/>
    </source>
</evidence>
<keyword evidence="7" id="KW-0679">Respiratory chain</keyword>
<comment type="caution">
    <text evidence="15">The sequence shown here is derived from an EMBL/GenBank/DDBJ whole genome shotgun (WGS) entry which is preliminary data.</text>
</comment>
<evidence type="ECO:0000256" key="11">
    <source>
        <dbReference type="ARBA" id="ARBA00023128"/>
    </source>
</evidence>
<keyword evidence="11" id="KW-0496">Mitochondrion</keyword>
<dbReference type="InterPro" id="IPR009947">
    <property type="entry name" value="NDUA7"/>
</dbReference>
<reference evidence="15" key="1">
    <citation type="submission" date="2018-11" db="EMBL/GenBank/DDBJ databases">
        <authorList>
            <consortium name="Pathogen Informatics"/>
        </authorList>
    </citation>
    <scope>NUCLEOTIDE SEQUENCE</scope>
</reference>
<keyword evidence="12" id="KW-0472">Membrane</keyword>
<evidence type="ECO:0000256" key="1">
    <source>
        <dbReference type="ARBA" id="ARBA00003195"/>
    </source>
</evidence>
<dbReference type="Proteomes" id="UP000784294">
    <property type="component" value="Unassembled WGS sequence"/>
</dbReference>
<dbReference type="GO" id="GO:0006120">
    <property type="term" value="P:mitochondrial electron transport, NADH to ubiquinone"/>
    <property type="evidence" value="ECO:0007669"/>
    <property type="project" value="TreeGrafter"/>
</dbReference>
<keyword evidence="10" id="KW-0007">Acetylation</keyword>
<evidence type="ECO:0000256" key="6">
    <source>
        <dbReference type="ARBA" id="ARBA00022448"/>
    </source>
</evidence>
<comment type="function">
    <text evidence="1">Accessory subunit of the mitochondrial membrane respiratory chain NADH dehydrogenase (Complex I), that is believed not to be involved in catalysis. Complex I functions in the transfer of electrons from NADH to the respiratory chain. The immediate electron acceptor for the enzyme is believed to be ubiquinone.</text>
</comment>
<dbReference type="Pfam" id="PF07347">
    <property type="entry name" value="CI-B14_5a"/>
    <property type="match status" value="1"/>
</dbReference>
<evidence type="ECO:0000313" key="16">
    <source>
        <dbReference type="Proteomes" id="UP000784294"/>
    </source>
</evidence>
<comment type="subcellular location">
    <subcellularLocation>
        <location evidence="2">Mitochondrion inner membrane</location>
        <topology evidence="2">Peripheral membrane protein</topology>
        <orientation evidence="2">Matrix side</orientation>
    </subcellularLocation>
</comment>
<evidence type="ECO:0000256" key="7">
    <source>
        <dbReference type="ARBA" id="ARBA00022660"/>
    </source>
</evidence>
<evidence type="ECO:0000256" key="5">
    <source>
        <dbReference type="ARBA" id="ARBA00016383"/>
    </source>
</evidence>
<dbReference type="AlphaFoldDB" id="A0A3S5CTR1"/>
<evidence type="ECO:0000256" key="14">
    <source>
        <dbReference type="ARBA" id="ARBA00033401"/>
    </source>
</evidence>
<protein>
    <recommendedName>
        <fullName evidence="5">NADH dehydrogenase [ubiquinone] 1 alpha subcomplex subunit 7</fullName>
    </recommendedName>
    <alternativeName>
        <fullName evidence="14">Complex I-B14.5a</fullName>
    </alternativeName>
    <alternativeName>
        <fullName evidence="13">NADH-ubiquinone oxidoreductase subunit B14.5a</fullName>
    </alternativeName>
</protein>
<accession>A0A3S5CTR1</accession>
<dbReference type="EMBL" id="CAAALY010251606">
    <property type="protein sequence ID" value="VEL36181.1"/>
    <property type="molecule type" value="Genomic_DNA"/>
</dbReference>
<dbReference type="PANTHER" id="PTHR12485">
    <property type="entry name" value="NADH-UBIQUINONE OXIDOREDUCTASE SUBUNIT B"/>
    <property type="match status" value="1"/>
</dbReference>
<evidence type="ECO:0000256" key="10">
    <source>
        <dbReference type="ARBA" id="ARBA00022990"/>
    </source>
</evidence>
<dbReference type="GO" id="GO:0005743">
    <property type="term" value="C:mitochondrial inner membrane"/>
    <property type="evidence" value="ECO:0007669"/>
    <property type="project" value="UniProtKB-SubCell"/>
</dbReference>
<comment type="similarity">
    <text evidence="3">Belongs to the complex I NDUFA7 subunit family.</text>
</comment>
<sequence>MARAYDRSCYFVQRREYNNALRYKDIMFKRTLPIANLPEGVNHKLSEISYESRDGRRLTQPPVKIYSGQKLLESSKRSSDSLNHSMEAPVPGKIYLWDAPLAGLG</sequence>